<dbReference type="PANTHER" id="PTHR30461">
    <property type="entry name" value="DNA-INVERTASE FROM LAMBDOID PROPHAGE"/>
    <property type="match status" value="1"/>
</dbReference>
<dbReference type="InterPro" id="IPR006119">
    <property type="entry name" value="Resolv_N"/>
</dbReference>
<dbReference type="Pfam" id="PF00239">
    <property type="entry name" value="Resolvase"/>
    <property type="match status" value="1"/>
</dbReference>
<dbReference type="PROSITE" id="PS51736">
    <property type="entry name" value="RECOMBINASES_3"/>
    <property type="match status" value="1"/>
</dbReference>
<sequence>MIGIKVRTLFELNAKPIITAIYVRISTEEQAEHGYSIDAQRETLEKYCADTQRTVFRIYCDRGVSGKSINGRFELQQMMKDAEKASNT</sequence>
<name>A0A916K9W8_9BACL</name>
<keyword evidence="3" id="KW-1185">Reference proteome</keyword>
<organism evidence="2 3">
    <name type="scientific">Paenibacillus solanacearum</name>
    <dbReference type="NCBI Taxonomy" id="2048548"/>
    <lineage>
        <taxon>Bacteria</taxon>
        <taxon>Bacillati</taxon>
        <taxon>Bacillota</taxon>
        <taxon>Bacilli</taxon>
        <taxon>Bacillales</taxon>
        <taxon>Paenibacillaceae</taxon>
        <taxon>Paenibacillus</taxon>
    </lineage>
</organism>
<evidence type="ECO:0000313" key="2">
    <source>
        <dbReference type="EMBL" id="CAG7649673.1"/>
    </source>
</evidence>
<evidence type="ECO:0000313" key="3">
    <source>
        <dbReference type="Proteomes" id="UP000693672"/>
    </source>
</evidence>
<gene>
    <name evidence="2" type="ORF">PAESOLCIP111_05920</name>
</gene>
<comment type="caution">
    <text evidence="2">The sequence shown here is derived from an EMBL/GenBank/DDBJ whole genome shotgun (WGS) entry which is preliminary data.</text>
</comment>
<feature type="domain" description="Resolvase/invertase-type recombinase catalytic" evidence="1">
    <location>
        <begin position="18"/>
        <end position="88"/>
    </location>
</feature>
<proteinExistence type="predicted"/>
<accession>A0A916K9W8</accession>
<dbReference type="EMBL" id="CAJVAS010000050">
    <property type="protein sequence ID" value="CAG7649673.1"/>
    <property type="molecule type" value="Genomic_DNA"/>
</dbReference>
<dbReference type="GO" id="GO:0003677">
    <property type="term" value="F:DNA binding"/>
    <property type="evidence" value="ECO:0007669"/>
    <property type="project" value="InterPro"/>
</dbReference>
<dbReference type="Proteomes" id="UP000693672">
    <property type="component" value="Unassembled WGS sequence"/>
</dbReference>
<dbReference type="CDD" id="cd00338">
    <property type="entry name" value="Ser_Recombinase"/>
    <property type="match status" value="1"/>
</dbReference>
<reference evidence="2" key="1">
    <citation type="submission" date="2021-06" db="EMBL/GenBank/DDBJ databases">
        <authorList>
            <person name="Criscuolo A."/>
        </authorList>
    </citation>
    <scope>NUCLEOTIDE SEQUENCE</scope>
    <source>
        <strain evidence="2">CIP111600</strain>
    </source>
</reference>
<dbReference type="GO" id="GO:0000150">
    <property type="term" value="F:DNA strand exchange activity"/>
    <property type="evidence" value="ECO:0007669"/>
    <property type="project" value="InterPro"/>
</dbReference>
<protein>
    <recommendedName>
        <fullName evidence="1">Resolvase/invertase-type recombinase catalytic domain-containing protein</fullName>
    </recommendedName>
</protein>
<dbReference type="InterPro" id="IPR050639">
    <property type="entry name" value="SSR_resolvase"/>
</dbReference>
<dbReference type="AlphaFoldDB" id="A0A916K9W8"/>
<dbReference type="PANTHER" id="PTHR30461:SF23">
    <property type="entry name" value="DNA RECOMBINASE-RELATED"/>
    <property type="match status" value="1"/>
</dbReference>
<evidence type="ECO:0000259" key="1">
    <source>
        <dbReference type="PROSITE" id="PS51736"/>
    </source>
</evidence>